<evidence type="ECO:0000259" key="13">
    <source>
        <dbReference type="Pfam" id="PF12483"/>
    </source>
</evidence>
<keyword evidence="7" id="KW-0863">Zinc-finger</keyword>
<dbReference type="EMBL" id="BAABHJ010000008">
    <property type="protein sequence ID" value="GAA4609486.1"/>
    <property type="molecule type" value="Genomic_DNA"/>
</dbReference>
<dbReference type="Pfam" id="PF12483">
    <property type="entry name" value="GIDE"/>
    <property type="match status" value="1"/>
</dbReference>
<dbReference type="RefSeq" id="WP_345355586.1">
    <property type="nucleotide sequence ID" value="NZ_BAABHJ010000008.1"/>
</dbReference>
<keyword evidence="8" id="KW-0833">Ubl conjugation pathway</keyword>
<comment type="caution">
    <text evidence="14">The sequence shown here is derived from an EMBL/GenBank/DDBJ whole genome shotgun (WGS) entry which is preliminary data.</text>
</comment>
<evidence type="ECO:0000256" key="3">
    <source>
        <dbReference type="ARBA" id="ARBA00012483"/>
    </source>
</evidence>
<organism evidence="14 15">
    <name type="scientific">Actinoallomurus liliacearum</name>
    <dbReference type="NCBI Taxonomy" id="1080073"/>
    <lineage>
        <taxon>Bacteria</taxon>
        <taxon>Bacillati</taxon>
        <taxon>Actinomycetota</taxon>
        <taxon>Actinomycetes</taxon>
        <taxon>Streptosporangiales</taxon>
        <taxon>Thermomonosporaceae</taxon>
        <taxon>Actinoallomurus</taxon>
    </lineage>
</organism>
<evidence type="ECO:0000256" key="1">
    <source>
        <dbReference type="ARBA" id="ARBA00000900"/>
    </source>
</evidence>
<evidence type="ECO:0000256" key="11">
    <source>
        <dbReference type="ARBA" id="ARBA00023136"/>
    </source>
</evidence>
<evidence type="ECO:0000256" key="12">
    <source>
        <dbReference type="SAM" id="Phobius"/>
    </source>
</evidence>
<accession>A0ABP8TJ79</accession>
<evidence type="ECO:0000256" key="2">
    <source>
        <dbReference type="ARBA" id="ARBA00004141"/>
    </source>
</evidence>
<keyword evidence="11 12" id="KW-0472">Membrane</keyword>
<evidence type="ECO:0000313" key="14">
    <source>
        <dbReference type="EMBL" id="GAA4609486.1"/>
    </source>
</evidence>
<evidence type="ECO:0000313" key="15">
    <source>
        <dbReference type="Proteomes" id="UP001500212"/>
    </source>
</evidence>
<keyword evidence="15" id="KW-1185">Reference proteome</keyword>
<keyword evidence="5 12" id="KW-0812">Transmembrane</keyword>
<name>A0ABP8TJ79_9ACTN</name>
<evidence type="ECO:0000256" key="10">
    <source>
        <dbReference type="ARBA" id="ARBA00022989"/>
    </source>
</evidence>
<feature type="domain" description="E3 Ubiquitin ligase MUL1-like" evidence="13">
    <location>
        <begin position="82"/>
        <end position="215"/>
    </location>
</feature>
<keyword evidence="4" id="KW-0808">Transferase</keyword>
<dbReference type="Proteomes" id="UP001500212">
    <property type="component" value="Unassembled WGS sequence"/>
</dbReference>
<sequence>MLYPSVLVLLGVAALIWSYVQQRKRDAMLATPTRTCAEIAEYDQPVTCEVKGTAGPGPQGPVQAPFSGQPCVWHRTKVTVRYEHHERRDGKTVTTTRERTVHDKTYGAPFSVRDATGEIVVIHEGRSIDHVTKSLSHFERAGTDVDLFGLRLRVNLSNVKGHQYEEWLIPAGQPMYVLGGAAAENGRLVMRDPAEGPFLISTRSEEALSSALRIRFLTGYILGGAVIVGGLFWLVVNLING</sequence>
<keyword evidence="9" id="KW-0862">Zinc</keyword>
<evidence type="ECO:0000256" key="4">
    <source>
        <dbReference type="ARBA" id="ARBA00022679"/>
    </source>
</evidence>
<evidence type="ECO:0000256" key="8">
    <source>
        <dbReference type="ARBA" id="ARBA00022786"/>
    </source>
</evidence>
<evidence type="ECO:0000256" key="6">
    <source>
        <dbReference type="ARBA" id="ARBA00022723"/>
    </source>
</evidence>
<proteinExistence type="predicted"/>
<evidence type="ECO:0000256" key="7">
    <source>
        <dbReference type="ARBA" id="ARBA00022771"/>
    </source>
</evidence>
<evidence type="ECO:0000256" key="5">
    <source>
        <dbReference type="ARBA" id="ARBA00022692"/>
    </source>
</evidence>
<gene>
    <name evidence="14" type="ORF">GCM10023195_38300</name>
</gene>
<reference evidence="15" key="1">
    <citation type="journal article" date="2019" name="Int. J. Syst. Evol. Microbiol.">
        <title>The Global Catalogue of Microorganisms (GCM) 10K type strain sequencing project: providing services to taxonomists for standard genome sequencing and annotation.</title>
        <authorList>
            <consortium name="The Broad Institute Genomics Platform"/>
            <consortium name="The Broad Institute Genome Sequencing Center for Infectious Disease"/>
            <person name="Wu L."/>
            <person name="Ma J."/>
        </authorList>
    </citation>
    <scope>NUCLEOTIDE SEQUENCE [LARGE SCALE GENOMIC DNA]</scope>
    <source>
        <strain evidence="15">JCM 17938</strain>
    </source>
</reference>
<comment type="subcellular location">
    <subcellularLocation>
        <location evidence="2">Membrane</location>
        <topology evidence="2">Multi-pass membrane protein</topology>
    </subcellularLocation>
</comment>
<evidence type="ECO:0000256" key="9">
    <source>
        <dbReference type="ARBA" id="ARBA00022833"/>
    </source>
</evidence>
<keyword evidence="6" id="KW-0479">Metal-binding</keyword>
<feature type="transmembrane region" description="Helical" evidence="12">
    <location>
        <begin position="217"/>
        <end position="239"/>
    </location>
</feature>
<protein>
    <recommendedName>
        <fullName evidence="3">RING-type E3 ubiquitin transferase</fullName>
        <ecNumber evidence="3">2.3.2.27</ecNumber>
    </recommendedName>
</protein>
<keyword evidence="10 12" id="KW-1133">Transmembrane helix</keyword>
<comment type="catalytic activity">
    <reaction evidence="1">
        <text>S-ubiquitinyl-[E2 ubiquitin-conjugating enzyme]-L-cysteine + [acceptor protein]-L-lysine = [E2 ubiquitin-conjugating enzyme]-L-cysteine + N(6)-ubiquitinyl-[acceptor protein]-L-lysine.</text>
        <dbReference type="EC" id="2.3.2.27"/>
    </reaction>
</comment>
<dbReference type="InterPro" id="IPR022170">
    <property type="entry name" value="MUL1-like"/>
</dbReference>
<dbReference type="EC" id="2.3.2.27" evidence="3"/>